<protein>
    <submittedName>
        <fullName evidence="2">Uncharacterized protein</fullName>
    </submittedName>
</protein>
<proteinExistence type="predicted"/>
<gene>
    <name evidence="2" type="ORF">JYU34_014448</name>
</gene>
<organism evidence="2 3">
    <name type="scientific">Plutella xylostella</name>
    <name type="common">Diamondback moth</name>
    <name type="synonym">Plutella maculipennis</name>
    <dbReference type="NCBI Taxonomy" id="51655"/>
    <lineage>
        <taxon>Eukaryota</taxon>
        <taxon>Metazoa</taxon>
        <taxon>Ecdysozoa</taxon>
        <taxon>Arthropoda</taxon>
        <taxon>Hexapoda</taxon>
        <taxon>Insecta</taxon>
        <taxon>Pterygota</taxon>
        <taxon>Neoptera</taxon>
        <taxon>Endopterygota</taxon>
        <taxon>Lepidoptera</taxon>
        <taxon>Glossata</taxon>
        <taxon>Ditrysia</taxon>
        <taxon>Yponomeutoidea</taxon>
        <taxon>Plutellidae</taxon>
        <taxon>Plutella</taxon>
    </lineage>
</organism>
<dbReference type="EMBL" id="JAHIBW010000019">
    <property type="protein sequence ID" value="KAG7301482.1"/>
    <property type="molecule type" value="Genomic_DNA"/>
</dbReference>
<sequence length="52" mass="5590">MVSTEAGGRRACALAGAPESRPRSALGHSQSTRDRAARRSPPIRTNKMFEPP</sequence>
<evidence type="ECO:0000313" key="2">
    <source>
        <dbReference type="EMBL" id="KAG7301482.1"/>
    </source>
</evidence>
<feature type="region of interest" description="Disordered" evidence="1">
    <location>
        <begin position="1"/>
        <end position="52"/>
    </location>
</feature>
<dbReference type="Proteomes" id="UP000823941">
    <property type="component" value="Chromosome 19"/>
</dbReference>
<evidence type="ECO:0000313" key="3">
    <source>
        <dbReference type="Proteomes" id="UP000823941"/>
    </source>
</evidence>
<reference evidence="2 3" key="1">
    <citation type="submission" date="2021-06" db="EMBL/GenBank/DDBJ databases">
        <title>A haploid diamondback moth (Plutella xylostella L.) genome assembly resolves 31 chromosomes and identifies a diamide resistance mutation.</title>
        <authorList>
            <person name="Ward C.M."/>
            <person name="Perry K.D."/>
            <person name="Baker G."/>
            <person name="Powis K."/>
            <person name="Heckel D.G."/>
            <person name="Baxter S.W."/>
        </authorList>
    </citation>
    <scope>NUCLEOTIDE SEQUENCE [LARGE SCALE GENOMIC DNA]</scope>
    <source>
        <strain evidence="2 3">LV</strain>
        <tissue evidence="2">Single pupa</tissue>
    </source>
</reference>
<comment type="caution">
    <text evidence="2">The sequence shown here is derived from an EMBL/GenBank/DDBJ whole genome shotgun (WGS) entry which is preliminary data.</text>
</comment>
<accession>A0ABQ7Q8B3</accession>
<keyword evidence="3" id="KW-1185">Reference proteome</keyword>
<evidence type="ECO:0000256" key="1">
    <source>
        <dbReference type="SAM" id="MobiDB-lite"/>
    </source>
</evidence>
<name>A0ABQ7Q8B3_PLUXY</name>